<dbReference type="SUPFAM" id="SSF50630">
    <property type="entry name" value="Acid proteases"/>
    <property type="match status" value="1"/>
</dbReference>
<dbReference type="PRINTS" id="PR00792">
    <property type="entry name" value="PEPSIN"/>
</dbReference>
<dbReference type="OMA" id="GSEFTWF"/>
<feature type="chain" id="PRO_5013364337" evidence="8">
    <location>
        <begin position="16"/>
        <end position="481"/>
    </location>
</feature>
<organism evidence="10 11">
    <name type="scientific">Nelumbo nucifera</name>
    <name type="common">Sacred lotus</name>
    <dbReference type="NCBI Taxonomy" id="4432"/>
    <lineage>
        <taxon>Eukaryota</taxon>
        <taxon>Viridiplantae</taxon>
        <taxon>Streptophyta</taxon>
        <taxon>Embryophyta</taxon>
        <taxon>Tracheophyta</taxon>
        <taxon>Spermatophyta</taxon>
        <taxon>Magnoliopsida</taxon>
        <taxon>Proteales</taxon>
        <taxon>Nelumbonaceae</taxon>
        <taxon>Nelumbo</taxon>
    </lineage>
</organism>
<evidence type="ECO:0000256" key="1">
    <source>
        <dbReference type="ARBA" id="ARBA00007447"/>
    </source>
</evidence>
<dbReference type="InterPro" id="IPR001969">
    <property type="entry name" value="Aspartic_peptidase_AS"/>
</dbReference>
<name>A0A1U8A733_NELNU</name>
<evidence type="ECO:0000256" key="8">
    <source>
        <dbReference type="SAM" id="SignalP"/>
    </source>
</evidence>
<feature type="domain" description="Peptidase A1" evidence="9">
    <location>
        <begin position="121"/>
        <end position="476"/>
    </location>
</feature>
<dbReference type="PROSITE" id="PS51767">
    <property type="entry name" value="PEPTIDASE_A1"/>
    <property type="match status" value="1"/>
</dbReference>
<dbReference type="InterPro" id="IPR001461">
    <property type="entry name" value="Aspartic_peptidase_A1"/>
</dbReference>
<dbReference type="GO" id="GO:0006508">
    <property type="term" value="P:proteolysis"/>
    <property type="evidence" value="ECO:0007669"/>
    <property type="project" value="UniProtKB-KW"/>
</dbReference>
<keyword evidence="5" id="KW-0325">Glycoprotein</keyword>
<evidence type="ECO:0000256" key="2">
    <source>
        <dbReference type="ARBA" id="ARBA00022670"/>
    </source>
</evidence>
<feature type="active site" evidence="6">
    <location>
        <position position="139"/>
    </location>
</feature>
<reference evidence="11" key="1">
    <citation type="submission" date="2025-08" db="UniProtKB">
        <authorList>
            <consortium name="RefSeq"/>
        </authorList>
    </citation>
    <scope>IDENTIFICATION</scope>
</reference>
<dbReference type="Pfam" id="PF14543">
    <property type="entry name" value="TAXi_N"/>
    <property type="match status" value="1"/>
</dbReference>
<dbReference type="KEGG" id="nnu:104599806"/>
<gene>
    <name evidence="11" type="primary">LOC104599806</name>
</gene>
<evidence type="ECO:0000313" key="11">
    <source>
        <dbReference type="RefSeq" id="XP_010260839.1"/>
    </source>
</evidence>
<evidence type="ECO:0000256" key="7">
    <source>
        <dbReference type="RuleBase" id="RU000454"/>
    </source>
</evidence>
<evidence type="ECO:0000256" key="4">
    <source>
        <dbReference type="ARBA" id="ARBA00022801"/>
    </source>
</evidence>
<dbReference type="PANTHER" id="PTHR47967:SF69">
    <property type="entry name" value="ASPARTIC PROTEINASE NANA, CHLOROPLAST"/>
    <property type="match status" value="1"/>
</dbReference>
<dbReference type="PROSITE" id="PS00141">
    <property type="entry name" value="ASP_PROTEASE"/>
    <property type="match status" value="1"/>
</dbReference>
<dbReference type="InterPro" id="IPR033121">
    <property type="entry name" value="PEPTIDASE_A1"/>
</dbReference>
<dbReference type="InterPro" id="IPR051708">
    <property type="entry name" value="Plant_Aspart_Prot_A1"/>
</dbReference>
<dbReference type="GO" id="GO:0004190">
    <property type="term" value="F:aspartic-type endopeptidase activity"/>
    <property type="evidence" value="ECO:0000318"/>
    <property type="project" value="GO_Central"/>
</dbReference>
<evidence type="ECO:0000256" key="6">
    <source>
        <dbReference type="PIRSR" id="PIRSR601461-1"/>
    </source>
</evidence>
<dbReference type="PANTHER" id="PTHR47967">
    <property type="entry name" value="OS07G0603500 PROTEIN-RELATED"/>
    <property type="match status" value="1"/>
</dbReference>
<accession>A0A1U8A733</accession>
<keyword evidence="2 7" id="KW-0645">Protease</keyword>
<keyword evidence="8" id="KW-0732">Signal</keyword>
<dbReference type="OrthoDB" id="2747330at2759"/>
<dbReference type="FunFam" id="2.40.70.10:FF:000033">
    <property type="entry name" value="Aspartyl protease family protein"/>
    <property type="match status" value="1"/>
</dbReference>
<dbReference type="Pfam" id="PF14541">
    <property type="entry name" value="TAXi_C"/>
    <property type="match status" value="1"/>
</dbReference>
<keyword evidence="3 7" id="KW-0064">Aspartyl protease</keyword>
<dbReference type="AlphaFoldDB" id="A0A1U8A733"/>
<evidence type="ECO:0000256" key="3">
    <source>
        <dbReference type="ARBA" id="ARBA00022750"/>
    </source>
</evidence>
<keyword evidence="10" id="KW-1185">Reference proteome</keyword>
<evidence type="ECO:0000259" key="9">
    <source>
        <dbReference type="PROSITE" id="PS51767"/>
    </source>
</evidence>
<dbReference type="GeneID" id="104599806"/>
<dbReference type="InterPro" id="IPR021109">
    <property type="entry name" value="Peptidase_aspartic_dom_sf"/>
</dbReference>
<dbReference type="FunCoup" id="A0A1U8A733">
    <property type="interactions" value="26"/>
</dbReference>
<dbReference type="Proteomes" id="UP000189703">
    <property type="component" value="Unplaced"/>
</dbReference>
<dbReference type="InParanoid" id="A0A1U8A733"/>
<dbReference type="eggNOG" id="KOG1339">
    <property type="taxonomic scope" value="Eukaryota"/>
</dbReference>
<dbReference type="InterPro" id="IPR034161">
    <property type="entry name" value="Pepsin-like_plant"/>
</dbReference>
<feature type="signal peptide" evidence="8">
    <location>
        <begin position="1"/>
        <end position="15"/>
    </location>
</feature>
<keyword evidence="4 7" id="KW-0378">Hydrolase</keyword>
<comment type="similarity">
    <text evidence="1 7">Belongs to the peptidase A1 family.</text>
</comment>
<evidence type="ECO:0000256" key="5">
    <source>
        <dbReference type="ARBA" id="ARBA00023180"/>
    </source>
</evidence>
<proteinExistence type="inferred from homology"/>
<dbReference type="RefSeq" id="XP_010260839.1">
    <property type="nucleotide sequence ID" value="XM_010262537.2"/>
</dbReference>
<feature type="active site" evidence="6">
    <location>
        <position position="360"/>
    </location>
</feature>
<dbReference type="InterPro" id="IPR032861">
    <property type="entry name" value="TAXi_N"/>
</dbReference>
<sequence>MSSLLLLALLVSVNGFMSITPAFCDTMRFEMIHRHSPELSGRLGAGLQKTRLEQVRELVRLDEQRTQMIYHRIGQRTERRKDAEGGADGQIGAAAWTGKVIGSSGASVPMFSGSFAGEGLYFVPFRVGTPAQNVLLVADTGSDLTWMNCIHGCRNCGRKVDRRRFFNADLSSSFTTIPCLSRMCKNDLAVMFSLTDCPKPLNPCKYDYSYSSGQSAQGFFANESVTVRLTNGRKMKIHHVLVGCTQTTQGQKFSNVVDGILGLGYSPNSFATKVLQVFGSKFSYCLVDHLSPRNVSNYLVFGRNHIVNVNPPEMQYTELMVGKVLPYYAVNVIGISIGGVLLRIPLSVWNLDKNGGTILDSGTSLTLLVEPAYRLVIDALKVALIMYKKAEVPEFEVCIKVDKAFDEGLVPRLGIHFAGGARLLPPVKSYLIDVADGIKCLGFRSVFWPGISVIGNIMQQNFFWELDLRRERVGFAPSSCA</sequence>
<dbReference type="InterPro" id="IPR032799">
    <property type="entry name" value="TAXi_C"/>
</dbReference>
<protein>
    <submittedName>
        <fullName evidence="11">Aspartyl protease family protein 2-like</fullName>
    </submittedName>
</protein>
<dbReference type="Gene3D" id="2.40.70.10">
    <property type="entry name" value="Acid Proteases"/>
    <property type="match status" value="2"/>
</dbReference>
<evidence type="ECO:0000313" key="10">
    <source>
        <dbReference type="Proteomes" id="UP000189703"/>
    </source>
</evidence>
<dbReference type="CDD" id="cd05476">
    <property type="entry name" value="pepsin_A_like_plant"/>
    <property type="match status" value="1"/>
</dbReference>